<keyword evidence="3" id="KW-1185">Reference proteome</keyword>
<name>A0A5C7HKD1_9ROSI</name>
<evidence type="ECO:0000313" key="3">
    <source>
        <dbReference type="Proteomes" id="UP000323000"/>
    </source>
</evidence>
<evidence type="ECO:0008006" key="4">
    <source>
        <dbReference type="Google" id="ProtNLM"/>
    </source>
</evidence>
<dbReference type="InterPro" id="IPR006927">
    <property type="entry name" value="DUF639"/>
</dbReference>
<accession>A0A5C7HKD1</accession>
<organism evidence="2 3">
    <name type="scientific">Acer yangbiense</name>
    <dbReference type="NCBI Taxonomy" id="1000413"/>
    <lineage>
        <taxon>Eukaryota</taxon>
        <taxon>Viridiplantae</taxon>
        <taxon>Streptophyta</taxon>
        <taxon>Embryophyta</taxon>
        <taxon>Tracheophyta</taxon>
        <taxon>Spermatophyta</taxon>
        <taxon>Magnoliopsida</taxon>
        <taxon>eudicotyledons</taxon>
        <taxon>Gunneridae</taxon>
        <taxon>Pentapetalae</taxon>
        <taxon>rosids</taxon>
        <taxon>malvids</taxon>
        <taxon>Sapindales</taxon>
        <taxon>Sapindaceae</taxon>
        <taxon>Hippocastanoideae</taxon>
        <taxon>Acereae</taxon>
        <taxon>Acer</taxon>
    </lineage>
</organism>
<feature type="transmembrane region" description="Helical" evidence="1">
    <location>
        <begin position="568"/>
        <end position="586"/>
    </location>
</feature>
<comment type="caution">
    <text evidence="2">The sequence shown here is derived from an EMBL/GenBank/DDBJ whole genome shotgun (WGS) entry which is preliminary data.</text>
</comment>
<dbReference type="OrthoDB" id="742491at2759"/>
<keyword evidence="1" id="KW-0812">Transmembrane</keyword>
<dbReference type="EMBL" id="VAHF01000008">
    <property type="protein sequence ID" value="TXG57431.1"/>
    <property type="molecule type" value="Genomic_DNA"/>
</dbReference>
<dbReference type="Pfam" id="PF04842">
    <property type="entry name" value="DUF639"/>
    <property type="match status" value="1"/>
</dbReference>
<evidence type="ECO:0000256" key="1">
    <source>
        <dbReference type="SAM" id="Phobius"/>
    </source>
</evidence>
<gene>
    <name evidence="2" type="ORF">EZV62_018744</name>
</gene>
<reference evidence="3" key="1">
    <citation type="journal article" date="2019" name="Gigascience">
        <title>De novo genome assembly of the endangered Acer yangbiense, a plant species with extremely small populations endemic to Yunnan Province, China.</title>
        <authorList>
            <person name="Yang J."/>
            <person name="Wariss H.M."/>
            <person name="Tao L."/>
            <person name="Zhang R."/>
            <person name="Yun Q."/>
            <person name="Hollingsworth P."/>
            <person name="Dao Z."/>
            <person name="Luo G."/>
            <person name="Guo H."/>
            <person name="Ma Y."/>
            <person name="Sun W."/>
        </authorList>
    </citation>
    <scope>NUCLEOTIDE SEQUENCE [LARGE SCALE GENOMIC DNA]</scope>
    <source>
        <strain evidence="3">cv. Malutang</strain>
    </source>
</reference>
<keyword evidence="1" id="KW-0472">Membrane</keyword>
<sequence>MEGVVKKGVLENFMLSQQQSLKSLFQRKKKSLSNEDDSPSYSPRPIPQLSHLANSVVSRCSKILKVPSEELQHRFDIELPESVKQLFTYARNFVEFCSYQALHLATRCPDYLSDSEFRLLTYDMMLAWESPSVETESDQNESPSYGTEEDEDGLSLFHFSSTNMAVQVDNKKTVGPEAFARIAPVCAAISDIITVHNLFDALTSSSGHRLHFLIYDKYLRNLDKVIKTSKSVLGQSISNLHLDEGEITVAVDGAVPTQPVLQHIGMSAWPGRLSLTNIALYFEPLGVGVYEKAVRYDLATDMKQVIKPELTGPLGARLFDKAVMYKSTSVPEPVYFEFPEFKGNSRRDYWLDICLEILRAHRFINKHNFNKIQQSEVLGKAILGIFRYRAVREAFNIFSSQYKTLLAFNLAESLPRGDTILQTLSSRLALLNVGGAQHDMVGSPPAKQKQKLSPVAILTLNQLGFILQTETNLDGETIAVGDICVGETNPLEIAVKQSISDTGRAEAAQATVDQVKVEGIDTNAAVMKELLFPVIVVASRLQLLASWKEPFKSTVFLVLSSYAILRGWIVYVLPSIFVFLAVLMLWRSYFNKGKPSEAFKIELPPNKSAVEQLLTLQEAITKVEALIQAGNILLLKIRALLFAVVPPATDKVALLLVFLAAVIVFMPLRVTILIVYLEAYTRELPYRKESSDKLLRRVREWWIKIPAAPVQLIKADDKKKKKR</sequence>
<keyword evidence="1" id="KW-1133">Transmembrane helix</keyword>
<feature type="transmembrane region" description="Helical" evidence="1">
    <location>
        <begin position="652"/>
        <end position="677"/>
    </location>
</feature>
<proteinExistence type="predicted"/>
<evidence type="ECO:0000313" key="2">
    <source>
        <dbReference type="EMBL" id="TXG57431.1"/>
    </source>
</evidence>
<dbReference type="PANTHER" id="PTHR31860">
    <property type="entry name" value="HEAT-INDUCIBLE TRANSCRIPTION REPRESSOR (DUF639)-RELATED"/>
    <property type="match status" value="1"/>
</dbReference>
<protein>
    <recommendedName>
        <fullName evidence="4">DUF639 domain-containing protein</fullName>
    </recommendedName>
</protein>
<dbReference type="Proteomes" id="UP000323000">
    <property type="component" value="Chromosome 8"/>
</dbReference>
<dbReference type="AlphaFoldDB" id="A0A5C7HKD1"/>
<dbReference type="PANTHER" id="PTHR31860:SF4">
    <property type="entry name" value="OS02G0637800 PROTEIN"/>
    <property type="match status" value="1"/>
</dbReference>